<dbReference type="STRING" id="39495.SAMN02745111_01749"/>
<evidence type="ECO:0000256" key="2">
    <source>
        <dbReference type="ARBA" id="ARBA00023015"/>
    </source>
</evidence>
<protein>
    <submittedName>
        <fullName evidence="8">RNA polymerase sigma-70 factor, ECF subfamily</fullName>
    </submittedName>
</protein>
<dbReference type="GO" id="GO:0016987">
    <property type="term" value="F:sigma factor activity"/>
    <property type="evidence" value="ECO:0007669"/>
    <property type="project" value="UniProtKB-KW"/>
</dbReference>
<dbReference type="AlphaFoldDB" id="A0A1T4VVN7"/>
<gene>
    <name evidence="8" type="ORF">SAMN02745111_01749</name>
</gene>
<dbReference type="Gene3D" id="1.10.1740.10">
    <property type="match status" value="1"/>
</dbReference>
<dbReference type="OrthoDB" id="9795666at2"/>
<dbReference type="SUPFAM" id="SSF88659">
    <property type="entry name" value="Sigma3 and sigma4 domains of RNA polymerase sigma factors"/>
    <property type="match status" value="1"/>
</dbReference>
<feature type="domain" description="RNA polymerase sigma-70 region 2" evidence="6">
    <location>
        <begin position="14"/>
        <end position="80"/>
    </location>
</feature>
<dbReference type="InterPro" id="IPR007627">
    <property type="entry name" value="RNA_pol_sigma70_r2"/>
</dbReference>
<proteinExistence type="inferred from homology"/>
<keyword evidence="3" id="KW-0731">Sigma factor</keyword>
<keyword evidence="4" id="KW-0238">DNA-binding</keyword>
<evidence type="ECO:0000313" key="9">
    <source>
        <dbReference type="Proteomes" id="UP000190814"/>
    </source>
</evidence>
<dbReference type="EMBL" id="FUXZ01000010">
    <property type="protein sequence ID" value="SKA69053.1"/>
    <property type="molecule type" value="Genomic_DNA"/>
</dbReference>
<dbReference type="InterPro" id="IPR013324">
    <property type="entry name" value="RNA_pol_sigma_r3/r4-like"/>
</dbReference>
<dbReference type="InterPro" id="IPR039425">
    <property type="entry name" value="RNA_pol_sigma-70-like"/>
</dbReference>
<evidence type="ECO:0000313" key="8">
    <source>
        <dbReference type="EMBL" id="SKA69053.1"/>
    </source>
</evidence>
<keyword evidence="2" id="KW-0805">Transcription regulation</keyword>
<dbReference type="InterPro" id="IPR036388">
    <property type="entry name" value="WH-like_DNA-bd_sf"/>
</dbReference>
<dbReference type="InterPro" id="IPR014284">
    <property type="entry name" value="RNA_pol_sigma-70_dom"/>
</dbReference>
<evidence type="ECO:0000256" key="4">
    <source>
        <dbReference type="ARBA" id="ARBA00023125"/>
    </source>
</evidence>
<dbReference type="Gene3D" id="1.10.10.10">
    <property type="entry name" value="Winged helix-like DNA-binding domain superfamily/Winged helix DNA-binding domain"/>
    <property type="match status" value="1"/>
</dbReference>
<dbReference type="PANTHER" id="PTHR43133:SF8">
    <property type="entry name" value="RNA POLYMERASE SIGMA FACTOR HI_1459-RELATED"/>
    <property type="match status" value="1"/>
</dbReference>
<comment type="similarity">
    <text evidence="1">Belongs to the sigma-70 factor family. ECF subfamily.</text>
</comment>
<dbReference type="Pfam" id="PF04542">
    <property type="entry name" value="Sigma70_r2"/>
    <property type="match status" value="1"/>
</dbReference>
<evidence type="ECO:0000256" key="3">
    <source>
        <dbReference type="ARBA" id="ARBA00023082"/>
    </source>
</evidence>
<keyword evidence="9" id="KW-1185">Reference proteome</keyword>
<dbReference type="GO" id="GO:0003677">
    <property type="term" value="F:DNA binding"/>
    <property type="evidence" value="ECO:0007669"/>
    <property type="project" value="UniProtKB-KW"/>
</dbReference>
<dbReference type="InterPro" id="IPR013325">
    <property type="entry name" value="RNA_pol_sigma_r2"/>
</dbReference>
<dbReference type="GO" id="GO:0006352">
    <property type="term" value="P:DNA-templated transcription initiation"/>
    <property type="evidence" value="ECO:0007669"/>
    <property type="project" value="InterPro"/>
</dbReference>
<evidence type="ECO:0000256" key="1">
    <source>
        <dbReference type="ARBA" id="ARBA00010641"/>
    </source>
</evidence>
<dbReference type="InterPro" id="IPR013249">
    <property type="entry name" value="RNA_pol_sigma70_r4_t2"/>
</dbReference>
<evidence type="ECO:0000256" key="5">
    <source>
        <dbReference type="ARBA" id="ARBA00023163"/>
    </source>
</evidence>
<dbReference type="RefSeq" id="WP_143405085.1">
    <property type="nucleotide sequence ID" value="NZ_FUXZ01000010.1"/>
</dbReference>
<reference evidence="8 9" key="1">
    <citation type="submission" date="2017-02" db="EMBL/GenBank/DDBJ databases">
        <authorList>
            <person name="Peterson S.W."/>
        </authorList>
    </citation>
    <scope>NUCLEOTIDE SEQUENCE [LARGE SCALE GENOMIC DNA]</scope>
    <source>
        <strain evidence="8 9">ATCC 35992</strain>
    </source>
</reference>
<feature type="domain" description="RNA polymerase sigma factor 70 region 4 type 2" evidence="7">
    <location>
        <begin position="114"/>
        <end position="157"/>
    </location>
</feature>
<accession>A0A1T4VVN7</accession>
<dbReference type="PANTHER" id="PTHR43133">
    <property type="entry name" value="RNA POLYMERASE ECF-TYPE SIGMA FACTO"/>
    <property type="match status" value="1"/>
</dbReference>
<dbReference type="Proteomes" id="UP000190814">
    <property type="component" value="Unassembled WGS sequence"/>
</dbReference>
<evidence type="ECO:0000259" key="6">
    <source>
        <dbReference type="Pfam" id="PF04542"/>
    </source>
</evidence>
<name>A0A1T4VVN7_9FIRM</name>
<dbReference type="SUPFAM" id="SSF88946">
    <property type="entry name" value="Sigma2 domain of RNA polymerase sigma factors"/>
    <property type="match status" value="1"/>
</dbReference>
<keyword evidence="5" id="KW-0804">Transcription</keyword>
<evidence type="ECO:0000259" key="7">
    <source>
        <dbReference type="Pfam" id="PF08281"/>
    </source>
</evidence>
<dbReference type="Pfam" id="PF08281">
    <property type="entry name" value="Sigma70_r4_2"/>
    <property type="match status" value="1"/>
</dbReference>
<dbReference type="CDD" id="cd06171">
    <property type="entry name" value="Sigma70_r4"/>
    <property type="match status" value="1"/>
</dbReference>
<dbReference type="NCBIfam" id="TIGR02937">
    <property type="entry name" value="sigma70-ECF"/>
    <property type="match status" value="1"/>
</dbReference>
<organism evidence="8 9">
    <name type="scientific">Eubacterium uniforme</name>
    <dbReference type="NCBI Taxonomy" id="39495"/>
    <lineage>
        <taxon>Bacteria</taxon>
        <taxon>Bacillati</taxon>
        <taxon>Bacillota</taxon>
        <taxon>Clostridia</taxon>
        <taxon>Eubacteriales</taxon>
        <taxon>Eubacteriaceae</taxon>
        <taxon>Eubacterium</taxon>
    </lineage>
</organism>
<sequence length="172" mass="20519">MGMDSNNVNLEKAISDYGKAIYRNCLLMLKNKEDAEDVFQEVFYKYMVSKKEFESEEHKKAWLFKVCQNKCINFIRFHKRHVHIPFEEIEYGISNAKDDAYFEDREELLEIYNLSYKLKSVVLLFYVDGYSTDEIAKILGISANAVRKRLQRAREELKMQIEEHKGDVIYEY</sequence>